<feature type="transmembrane region" description="Helical" evidence="1">
    <location>
        <begin position="187"/>
        <end position="208"/>
    </location>
</feature>
<reference evidence="2 3" key="1">
    <citation type="submission" date="2024-10" db="EMBL/GenBank/DDBJ databases">
        <title>The Natural Products Discovery Center: Release of the First 8490 Sequenced Strains for Exploring Actinobacteria Biosynthetic Diversity.</title>
        <authorList>
            <person name="Kalkreuter E."/>
            <person name="Kautsar S.A."/>
            <person name="Yang D."/>
            <person name="Bader C.D."/>
            <person name="Teijaro C.N."/>
            <person name="Fluegel L."/>
            <person name="Davis C.M."/>
            <person name="Simpson J.R."/>
            <person name="Lauterbach L."/>
            <person name="Steele A.D."/>
            <person name="Gui C."/>
            <person name="Meng S."/>
            <person name="Li G."/>
            <person name="Viehrig K."/>
            <person name="Ye F."/>
            <person name="Su P."/>
            <person name="Kiefer A.F."/>
            <person name="Nichols A."/>
            <person name="Cepeda A.J."/>
            <person name="Yan W."/>
            <person name="Fan B."/>
            <person name="Jiang Y."/>
            <person name="Adhikari A."/>
            <person name="Zheng C.-J."/>
            <person name="Schuster L."/>
            <person name="Cowan T.M."/>
            <person name="Smanski M.J."/>
            <person name="Chevrette M.G."/>
            <person name="De Carvalho L.P.S."/>
            <person name="Shen B."/>
        </authorList>
    </citation>
    <scope>NUCLEOTIDE SEQUENCE [LARGE SCALE GENOMIC DNA]</scope>
    <source>
        <strain evidence="2 3">NPDC050545</strain>
    </source>
</reference>
<dbReference type="Proteomes" id="UP001612741">
    <property type="component" value="Unassembled WGS sequence"/>
</dbReference>
<evidence type="ECO:0000313" key="2">
    <source>
        <dbReference type="EMBL" id="MFI6502630.1"/>
    </source>
</evidence>
<keyword evidence="1" id="KW-0812">Transmembrane</keyword>
<feature type="transmembrane region" description="Helical" evidence="1">
    <location>
        <begin position="79"/>
        <end position="101"/>
    </location>
</feature>
<gene>
    <name evidence="2" type="ORF">ACIBG2_35000</name>
</gene>
<dbReference type="RefSeq" id="WP_397088045.1">
    <property type="nucleotide sequence ID" value="NZ_JBITGY010000010.1"/>
</dbReference>
<name>A0ABW7Z373_9ACTN</name>
<keyword evidence="3" id="KW-1185">Reference proteome</keyword>
<dbReference type="NCBIfam" id="NF038403">
    <property type="entry name" value="perm_prefix_1"/>
    <property type="match status" value="1"/>
</dbReference>
<organism evidence="2 3">
    <name type="scientific">Nonomuraea typhae</name>
    <dbReference type="NCBI Taxonomy" id="2603600"/>
    <lineage>
        <taxon>Bacteria</taxon>
        <taxon>Bacillati</taxon>
        <taxon>Actinomycetota</taxon>
        <taxon>Actinomycetes</taxon>
        <taxon>Streptosporangiales</taxon>
        <taxon>Streptosporangiaceae</taxon>
        <taxon>Nonomuraea</taxon>
    </lineage>
</organism>
<dbReference type="InterPro" id="IPR047928">
    <property type="entry name" value="Perm_prefix_1"/>
</dbReference>
<feature type="transmembrane region" description="Helical" evidence="1">
    <location>
        <begin position="152"/>
        <end position="175"/>
    </location>
</feature>
<sequence>MLIDDYVADLGRALAGPAGPKRDMVVEARDSLIDTADAFEAGGLAREEAELLAVREFGTVGEIAPGYQSELTACAGRRLGGLLFVSVPLTALAWSMIWKVFPLAPEVWASKPEWFEAASRALDLVQLGVGVAGGLALLALGHGARLLPRARAVTRTLGGLVLAMLVVTMVLGWALSVGAKGMTGFAAYPPGVLVTLATYALAGMQFYCAVRCLRITRTAVAHR</sequence>
<dbReference type="EMBL" id="JBITGY010000010">
    <property type="protein sequence ID" value="MFI6502630.1"/>
    <property type="molecule type" value="Genomic_DNA"/>
</dbReference>
<feature type="transmembrane region" description="Helical" evidence="1">
    <location>
        <begin position="121"/>
        <end position="140"/>
    </location>
</feature>
<comment type="caution">
    <text evidence="2">The sequence shown here is derived from an EMBL/GenBank/DDBJ whole genome shotgun (WGS) entry which is preliminary data.</text>
</comment>
<accession>A0ABW7Z373</accession>
<proteinExistence type="predicted"/>
<protein>
    <submittedName>
        <fullName evidence="2">Permease prefix domain 1-containing protein</fullName>
    </submittedName>
</protein>
<evidence type="ECO:0000256" key="1">
    <source>
        <dbReference type="SAM" id="Phobius"/>
    </source>
</evidence>
<evidence type="ECO:0000313" key="3">
    <source>
        <dbReference type="Proteomes" id="UP001612741"/>
    </source>
</evidence>
<keyword evidence="1" id="KW-0472">Membrane</keyword>
<keyword evidence="1" id="KW-1133">Transmembrane helix</keyword>